<dbReference type="PANTHER" id="PTHR43735:SF2">
    <property type="entry name" value="FE-REGULATED PROTEIN 8"/>
    <property type="match status" value="1"/>
</dbReference>
<evidence type="ECO:0000313" key="3">
    <source>
        <dbReference type="Proteomes" id="UP000311382"/>
    </source>
</evidence>
<reference evidence="2 3" key="1">
    <citation type="submission" date="2019-03" db="EMBL/GenBank/DDBJ databases">
        <title>Rhodosporidium diobovatum UCD-FST 08-225 genome sequencing, assembly, and annotation.</title>
        <authorList>
            <person name="Fakankun I.U."/>
            <person name="Fristensky B."/>
            <person name="Levin D.B."/>
        </authorList>
    </citation>
    <scope>NUCLEOTIDE SEQUENCE [LARGE SCALE GENOMIC DNA]</scope>
    <source>
        <strain evidence="2 3">UCD-FST 08-225</strain>
    </source>
</reference>
<dbReference type="Pfam" id="PF07992">
    <property type="entry name" value="Pyr_redox_2"/>
    <property type="match status" value="1"/>
</dbReference>
<gene>
    <name evidence="2" type="ORF">DMC30DRAFT_143362</name>
</gene>
<dbReference type="AlphaFoldDB" id="A0A5C5G008"/>
<dbReference type="GO" id="GO:0050660">
    <property type="term" value="F:flavin adenine dinucleotide binding"/>
    <property type="evidence" value="ECO:0007669"/>
    <property type="project" value="TreeGrafter"/>
</dbReference>
<dbReference type="SUPFAM" id="SSF51905">
    <property type="entry name" value="FAD/NAD(P)-binding domain"/>
    <property type="match status" value="1"/>
</dbReference>
<dbReference type="GO" id="GO:0004174">
    <property type="term" value="F:electron-transferring-flavoprotein dehydrogenase activity"/>
    <property type="evidence" value="ECO:0007669"/>
    <property type="project" value="TreeGrafter"/>
</dbReference>
<organism evidence="2 3">
    <name type="scientific">Rhodotorula diobovata</name>
    <dbReference type="NCBI Taxonomy" id="5288"/>
    <lineage>
        <taxon>Eukaryota</taxon>
        <taxon>Fungi</taxon>
        <taxon>Dikarya</taxon>
        <taxon>Basidiomycota</taxon>
        <taxon>Pucciniomycotina</taxon>
        <taxon>Microbotryomycetes</taxon>
        <taxon>Sporidiobolales</taxon>
        <taxon>Sporidiobolaceae</taxon>
        <taxon>Rhodotorula</taxon>
    </lineage>
</organism>
<name>A0A5C5G008_9BASI</name>
<sequence>MVALAAPAATRNVVVLGASYAGARAAELLSRTLPPTHRVVVIDRQSHFNHLYLHPRVSVVPGHSAKTFIPYTGVLPASDAGTTNASLPLSNKARHVVIHASVTALNDDFIELDRDLLEHERDLEGEAEEIETLTEELEPARLDAAPRDKKRSTRRLSWEYMIYALGCQLPPCLTSGARTKKDGVAFLEGRGAEIKRATKVLIAGGGALGIQFASDIADLYNNPDNVSHLNLAEGEAPPPKKDITLVHSRDRFLPLYKQEMHDEIVRRLEVLGVKVILGERLQLPPQEEDKPGTLKTVKLRDGRELEYDLLLRCTGQKPNSELLKQWMPEALDEWGFVKIRPTLQVDVAALPNADKRSEKLRRNVYSIGDVAAAGVIKAGHTGWNQAGVAVQNIMCSVETDALVANNEPTTPPKLVEYERSPPQIKVTLGLRHSASEMCKEMGDQETHFVKGEGGPVDGHYAMVWERMGADPSDFNA</sequence>
<dbReference type="STRING" id="5288.A0A5C5G008"/>
<comment type="caution">
    <text evidence="2">The sequence shown here is derived from an EMBL/GenBank/DDBJ whole genome shotgun (WGS) entry which is preliminary data.</text>
</comment>
<feature type="domain" description="FAD/NAD(P)-binding" evidence="1">
    <location>
        <begin position="12"/>
        <end position="390"/>
    </location>
</feature>
<keyword evidence="3" id="KW-1185">Reference proteome</keyword>
<accession>A0A5C5G008</accession>
<dbReference type="InterPro" id="IPR036188">
    <property type="entry name" value="FAD/NAD-bd_sf"/>
</dbReference>
<proteinExistence type="predicted"/>
<dbReference type="GO" id="GO:0005737">
    <property type="term" value="C:cytoplasm"/>
    <property type="evidence" value="ECO:0007669"/>
    <property type="project" value="TreeGrafter"/>
</dbReference>
<dbReference type="Gene3D" id="3.50.50.100">
    <property type="match status" value="1"/>
</dbReference>
<dbReference type="PRINTS" id="PR00368">
    <property type="entry name" value="FADPNR"/>
</dbReference>
<dbReference type="EMBL" id="SOZI01000025">
    <property type="protein sequence ID" value="TNY22423.1"/>
    <property type="molecule type" value="Genomic_DNA"/>
</dbReference>
<dbReference type="InterPro" id="IPR023753">
    <property type="entry name" value="FAD/NAD-binding_dom"/>
</dbReference>
<protein>
    <submittedName>
        <fullName evidence="2">FAD/NAD(P)-binding domain-containing protein</fullName>
    </submittedName>
</protein>
<dbReference type="OrthoDB" id="202203at2759"/>
<dbReference type="PANTHER" id="PTHR43735">
    <property type="entry name" value="APOPTOSIS-INDUCING FACTOR 1"/>
    <property type="match status" value="1"/>
</dbReference>
<dbReference type="Proteomes" id="UP000311382">
    <property type="component" value="Unassembled WGS sequence"/>
</dbReference>
<evidence type="ECO:0000313" key="2">
    <source>
        <dbReference type="EMBL" id="TNY22423.1"/>
    </source>
</evidence>
<evidence type="ECO:0000259" key="1">
    <source>
        <dbReference type="Pfam" id="PF07992"/>
    </source>
</evidence>